<proteinExistence type="predicted"/>
<keyword evidence="2" id="KW-1185">Reference proteome</keyword>
<name>A0A7X0KUE7_9MICO</name>
<evidence type="ECO:0000313" key="2">
    <source>
        <dbReference type="Proteomes" id="UP000537775"/>
    </source>
</evidence>
<accession>A0A7X0KUE7</accession>
<reference evidence="1 2" key="1">
    <citation type="submission" date="2020-08" db="EMBL/GenBank/DDBJ databases">
        <title>Sequencing the genomes of 1000 actinobacteria strains.</title>
        <authorList>
            <person name="Klenk H.-P."/>
        </authorList>
    </citation>
    <scope>NUCLEOTIDE SEQUENCE [LARGE SCALE GENOMIC DNA]</scope>
    <source>
        <strain evidence="1 2">DSM 12511</strain>
    </source>
</reference>
<dbReference type="Proteomes" id="UP000537775">
    <property type="component" value="Unassembled WGS sequence"/>
</dbReference>
<gene>
    <name evidence="1" type="ORF">HD594_001395</name>
</gene>
<organism evidence="1 2">
    <name type="scientific">Microbacterium thalassium</name>
    <dbReference type="NCBI Taxonomy" id="362649"/>
    <lineage>
        <taxon>Bacteria</taxon>
        <taxon>Bacillati</taxon>
        <taxon>Actinomycetota</taxon>
        <taxon>Actinomycetes</taxon>
        <taxon>Micrococcales</taxon>
        <taxon>Microbacteriaceae</taxon>
        <taxon>Microbacterium</taxon>
    </lineage>
</organism>
<dbReference type="RefSeq" id="WP_184750257.1">
    <property type="nucleotide sequence ID" value="NZ_BAAAJR010000010.1"/>
</dbReference>
<protein>
    <submittedName>
        <fullName evidence="1">Uncharacterized protein</fullName>
    </submittedName>
</protein>
<sequence>MTEQPRSREARARAETALAALLDATGEHWREIVVIGGLVPDVIAPGAVAHQGTADVDVMLDLALVFDRDEQDFGWLEQALTAVAAFSAAFEPAMDDRSNP</sequence>
<comment type="caution">
    <text evidence="1">The sequence shown here is derived from an EMBL/GenBank/DDBJ whole genome shotgun (WGS) entry which is preliminary data.</text>
</comment>
<dbReference type="AlphaFoldDB" id="A0A7X0KUE7"/>
<evidence type="ECO:0000313" key="1">
    <source>
        <dbReference type="EMBL" id="MBB6391082.1"/>
    </source>
</evidence>
<dbReference type="EMBL" id="JACHML010000001">
    <property type="protein sequence ID" value="MBB6391082.1"/>
    <property type="molecule type" value="Genomic_DNA"/>
</dbReference>